<dbReference type="InterPro" id="IPR010235">
    <property type="entry name" value="HepT"/>
</dbReference>
<dbReference type="Pfam" id="PF08780">
    <property type="entry name" value="NTase_sub_bind"/>
    <property type="match status" value="1"/>
</dbReference>
<evidence type="ECO:0000313" key="1">
    <source>
        <dbReference type="EMBL" id="MBC8600932.1"/>
    </source>
</evidence>
<dbReference type="NCBIfam" id="TIGR01987">
    <property type="entry name" value="HI0074"/>
    <property type="match status" value="1"/>
</dbReference>
<dbReference type="EMBL" id="JACRTI010000006">
    <property type="protein sequence ID" value="MBC8600932.1"/>
    <property type="molecule type" value="Genomic_DNA"/>
</dbReference>
<accession>A0A3D8HI91</accession>
<evidence type="ECO:0000313" key="3">
    <source>
        <dbReference type="Proteomes" id="UP000256321"/>
    </source>
</evidence>
<reference evidence="1 4" key="2">
    <citation type="submission" date="2020-08" db="EMBL/GenBank/DDBJ databases">
        <title>Genome public.</title>
        <authorList>
            <person name="Liu C."/>
            <person name="Sun Q."/>
        </authorList>
    </citation>
    <scope>NUCLEOTIDE SEQUENCE [LARGE SCALE GENOMIC DNA]</scope>
    <source>
        <strain evidence="1 4">426_9</strain>
    </source>
</reference>
<dbReference type="Proteomes" id="UP000256321">
    <property type="component" value="Unassembled WGS sequence"/>
</dbReference>
<keyword evidence="4" id="KW-1185">Reference proteome</keyword>
<proteinExistence type="predicted"/>
<name>A0A3D8HI91_9BACT</name>
<organism evidence="2 3">
    <name type="scientific">Parabacteroides acidifaciens</name>
    <dbReference type="NCBI Taxonomy" id="2290935"/>
    <lineage>
        <taxon>Bacteria</taxon>
        <taxon>Pseudomonadati</taxon>
        <taxon>Bacteroidota</taxon>
        <taxon>Bacteroidia</taxon>
        <taxon>Bacteroidales</taxon>
        <taxon>Tannerellaceae</taxon>
        <taxon>Parabacteroides</taxon>
    </lineage>
</organism>
<evidence type="ECO:0000313" key="4">
    <source>
        <dbReference type="Proteomes" id="UP000629596"/>
    </source>
</evidence>
<dbReference type="AlphaFoldDB" id="A0A3D8HI91"/>
<dbReference type="Gene3D" id="1.20.120.330">
    <property type="entry name" value="Nucleotidyltransferases domain 2"/>
    <property type="match status" value="1"/>
</dbReference>
<keyword evidence="2" id="KW-0808">Transferase</keyword>
<dbReference type="GO" id="GO:0016740">
    <property type="term" value="F:transferase activity"/>
    <property type="evidence" value="ECO:0007669"/>
    <property type="project" value="UniProtKB-KW"/>
</dbReference>
<gene>
    <name evidence="2" type="ORF">DWU89_04325</name>
    <name evidence="1" type="ORF">H8784_04260</name>
</gene>
<comment type="caution">
    <text evidence="2">The sequence shown here is derived from an EMBL/GenBank/DDBJ whole genome shotgun (WGS) entry which is preliminary data.</text>
</comment>
<dbReference type="EMBL" id="QREV01000006">
    <property type="protein sequence ID" value="RDU50412.1"/>
    <property type="molecule type" value="Genomic_DNA"/>
</dbReference>
<sequence>MEQQDIRWKQRFQNFDKAFLRLNEAIRIIRNDPDNFVLQAGLVQIYEFTFELSWKTLKDYLEAEGFTCPSPRATLRQAFQSGYIRDGDIWLQALNDRNLTTHTYDEATALLVTNNIQTKYFPLLKELHAWLEIQSYD</sequence>
<evidence type="ECO:0000313" key="2">
    <source>
        <dbReference type="EMBL" id="RDU50412.1"/>
    </source>
</evidence>
<protein>
    <submittedName>
        <fullName evidence="1 2">Nucleotidyltransferase</fullName>
    </submittedName>
</protein>
<dbReference type="SUPFAM" id="SSF81593">
    <property type="entry name" value="Nucleotidyltransferase substrate binding subunit/domain"/>
    <property type="match status" value="1"/>
</dbReference>
<dbReference type="RefSeq" id="WP_115498450.1">
    <property type="nucleotide sequence ID" value="NZ_JACRTI010000006.1"/>
</dbReference>
<reference evidence="2 3" key="1">
    <citation type="submission" date="2018-07" db="EMBL/GenBank/DDBJ databases">
        <title>Parabacteroides acidifaciens nov. sp., isolated from human feces.</title>
        <authorList>
            <person name="Wang Y.J."/>
        </authorList>
    </citation>
    <scope>NUCLEOTIDE SEQUENCE [LARGE SCALE GENOMIC DNA]</scope>
    <source>
        <strain evidence="2 3">426-9</strain>
    </source>
</reference>
<dbReference type="Proteomes" id="UP000629596">
    <property type="component" value="Unassembled WGS sequence"/>
</dbReference>